<feature type="region of interest" description="Disordered" evidence="1">
    <location>
        <begin position="1"/>
        <end position="24"/>
    </location>
</feature>
<dbReference type="Proteomes" id="UP000646548">
    <property type="component" value="Unassembled WGS sequence"/>
</dbReference>
<sequence length="70" mass="8240">MYHPGQQFHHPAGPHGPHMYGQRMTMDPRFTYPVHIPRHGDPNLNHMPQRRTALKHAEYNFSRKDLLSSL</sequence>
<comment type="caution">
    <text evidence="2">The sequence shown here is derived from an EMBL/GenBank/DDBJ whole genome shotgun (WGS) entry which is preliminary data.</text>
</comment>
<accession>A0A834CF09</accession>
<evidence type="ECO:0000313" key="2">
    <source>
        <dbReference type="EMBL" id="KAF6731272.1"/>
    </source>
</evidence>
<dbReference type="EMBL" id="WKFB01000216">
    <property type="protein sequence ID" value="KAF6731272.1"/>
    <property type="molecule type" value="Genomic_DNA"/>
</dbReference>
<dbReference type="AlphaFoldDB" id="A0A834CF09"/>
<name>A0A834CF09_ORYME</name>
<reference evidence="2" key="1">
    <citation type="journal article" name="BMC Genomics">
        <title>Long-read sequencing and de novo genome assembly of marine medaka (Oryzias melastigma).</title>
        <authorList>
            <person name="Liang P."/>
            <person name="Saqib H.S.A."/>
            <person name="Ni X."/>
            <person name="Shen Y."/>
        </authorList>
    </citation>
    <scope>NUCLEOTIDE SEQUENCE</scope>
    <source>
        <strain evidence="2">Bigg-433</strain>
    </source>
</reference>
<gene>
    <name evidence="2" type="ORF">FQA47_008948</name>
</gene>
<evidence type="ECO:0000256" key="1">
    <source>
        <dbReference type="SAM" id="MobiDB-lite"/>
    </source>
</evidence>
<protein>
    <submittedName>
        <fullName evidence="2">Uncharacterized protein</fullName>
    </submittedName>
</protein>
<proteinExistence type="predicted"/>
<evidence type="ECO:0000313" key="3">
    <source>
        <dbReference type="Proteomes" id="UP000646548"/>
    </source>
</evidence>
<organism evidence="2 3">
    <name type="scientific">Oryzias melastigma</name>
    <name type="common">Marine medaka</name>
    <dbReference type="NCBI Taxonomy" id="30732"/>
    <lineage>
        <taxon>Eukaryota</taxon>
        <taxon>Metazoa</taxon>
        <taxon>Chordata</taxon>
        <taxon>Craniata</taxon>
        <taxon>Vertebrata</taxon>
        <taxon>Euteleostomi</taxon>
        <taxon>Actinopterygii</taxon>
        <taxon>Neopterygii</taxon>
        <taxon>Teleostei</taxon>
        <taxon>Neoteleostei</taxon>
        <taxon>Acanthomorphata</taxon>
        <taxon>Ovalentaria</taxon>
        <taxon>Atherinomorphae</taxon>
        <taxon>Beloniformes</taxon>
        <taxon>Adrianichthyidae</taxon>
        <taxon>Oryziinae</taxon>
        <taxon>Oryzias</taxon>
    </lineage>
</organism>